<dbReference type="InterPro" id="IPR007275">
    <property type="entry name" value="YTH_domain"/>
</dbReference>
<feature type="compositionally biased region" description="Basic and acidic residues" evidence="1">
    <location>
        <begin position="555"/>
        <end position="584"/>
    </location>
</feature>
<feature type="compositionally biased region" description="Polar residues" evidence="1">
    <location>
        <begin position="105"/>
        <end position="120"/>
    </location>
</feature>
<dbReference type="AlphaFoldDB" id="A0A1U7LRH9"/>
<evidence type="ECO:0000313" key="3">
    <source>
        <dbReference type="EMBL" id="OLL25276.1"/>
    </source>
</evidence>
<dbReference type="Pfam" id="PF04146">
    <property type="entry name" value="YTH"/>
    <property type="match status" value="1"/>
</dbReference>
<reference evidence="3 4" key="1">
    <citation type="submission" date="2016-04" db="EMBL/GenBank/DDBJ databases">
        <title>Evolutionary innovation and constraint leading to complex multicellularity in the Ascomycota.</title>
        <authorList>
            <person name="Cisse O."/>
            <person name="Nguyen A."/>
            <person name="Hewitt D.A."/>
            <person name="Jedd G."/>
            <person name="Stajich J.E."/>
        </authorList>
    </citation>
    <scope>NUCLEOTIDE SEQUENCE [LARGE SCALE GENOMIC DNA]</scope>
    <source>
        <strain evidence="3 4">DAH-3</strain>
    </source>
</reference>
<dbReference type="GO" id="GO:0003723">
    <property type="term" value="F:RNA binding"/>
    <property type="evidence" value="ECO:0007669"/>
    <property type="project" value="InterPro"/>
</dbReference>
<feature type="compositionally biased region" description="Acidic residues" evidence="1">
    <location>
        <begin position="1"/>
        <end position="10"/>
    </location>
</feature>
<feature type="region of interest" description="Disordered" evidence="1">
    <location>
        <begin position="1"/>
        <end position="139"/>
    </location>
</feature>
<dbReference type="OrthoDB" id="6103986at2759"/>
<accession>A0A1U7LRH9</accession>
<feature type="domain" description="YTH" evidence="2">
    <location>
        <begin position="652"/>
        <end position="783"/>
    </location>
</feature>
<organism evidence="3 4">
    <name type="scientific">Neolecta irregularis (strain DAH-3)</name>
    <dbReference type="NCBI Taxonomy" id="1198029"/>
    <lineage>
        <taxon>Eukaryota</taxon>
        <taxon>Fungi</taxon>
        <taxon>Dikarya</taxon>
        <taxon>Ascomycota</taxon>
        <taxon>Taphrinomycotina</taxon>
        <taxon>Neolectales</taxon>
        <taxon>Neolectaceae</taxon>
        <taxon>Neolecta</taxon>
    </lineage>
</organism>
<feature type="region of interest" description="Disordered" evidence="1">
    <location>
        <begin position="307"/>
        <end position="350"/>
    </location>
</feature>
<evidence type="ECO:0000313" key="4">
    <source>
        <dbReference type="Proteomes" id="UP000186594"/>
    </source>
</evidence>
<name>A0A1U7LRH9_NEOID</name>
<dbReference type="STRING" id="1198029.A0A1U7LRH9"/>
<dbReference type="CDD" id="cd21134">
    <property type="entry name" value="YTH"/>
    <property type="match status" value="1"/>
</dbReference>
<evidence type="ECO:0000259" key="2">
    <source>
        <dbReference type="PROSITE" id="PS50882"/>
    </source>
</evidence>
<feature type="region of interest" description="Disordered" evidence="1">
    <location>
        <begin position="205"/>
        <end position="288"/>
    </location>
</feature>
<feature type="compositionally biased region" description="Polar residues" evidence="1">
    <location>
        <begin position="255"/>
        <end position="268"/>
    </location>
</feature>
<gene>
    <name evidence="3" type="ORF">NEOLI_002637</name>
</gene>
<feature type="compositionally biased region" description="Basic and acidic residues" evidence="1">
    <location>
        <begin position="11"/>
        <end position="32"/>
    </location>
</feature>
<keyword evidence="4" id="KW-1185">Reference proteome</keyword>
<feature type="compositionally biased region" description="Low complexity" evidence="1">
    <location>
        <begin position="512"/>
        <end position="529"/>
    </location>
</feature>
<dbReference type="Gene3D" id="3.10.590.10">
    <property type="entry name" value="ph1033 like domains"/>
    <property type="match status" value="1"/>
</dbReference>
<dbReference type="Proteomes" id="UP000186594">
    <property type="component" value="Unassembled WGS sequence"/>
</dbReference>
<feature type="compositionally biased region" description="Polar residues" evidence="1">
    <location>
        <begin position="543"/>
        <end position="554"/>
    </location>
</feature>
<comment type="caution">
    <text evidence="3">The sequence shown here is derived from an EMBL/GenBank/DDBJ whole genome shotgun (WGS) entry which is preliminary data.</text>
</comment>
<feature type="region of interest" description="Disordered" evidence="1">
    <location>
        <begin position="154"/>
        <end position="186"/>
    </location>
</feature>
<protein>
    <submittedName>
        <fullName evidence="3">Zinc finger CCCH domain-containing protein 45</fullName>
    </submittedName>
</protein>
<dbReference type="PROSITE" id="PS50882">
    <property type="entry name" value="YTH"/>
    <property type="match status" value="1"/>
</dbReference>
<evidence type="ECO:0000256" key="1">
    <source>
        <dbReference type="SAM" id="MobiDB-lite"/>
    </source>
</evidence>
<feature type="compositionally biased region" description="Basic and acidic residues" evidence="1">
    <location>
        <begin position="85"/>
        <end position="95"/>
    </location>
</feature>
<sequence>MDDDVDYSDFEDLHAENSRSRTFEADKPEKSTRPQSSRHPHGYCREDRRNADGGPSLSDRIAPRGHLGSYSETDHKRSAAYQDTNRGERFSERPRGFVWGDTQRGKSYSMSRGGFSSTGPSLEDRLNLMPSNRGRGRGRYRDISFDYSARNEEPDLASRISPAGGFSKGRGAHMKHPADELSLPGVSIHPSSRFDVYKPNYSGPIQYPVPNAEKMSNAPEDHVKRRPPTHPRSFNPDKPIPTGPRADASRFISFKNHTQPDVVSTSHVSPPDIEHTEQVPGNAHSPPTLEISSVQQTVEVEGTVATKDNAPGTVDEDHPMPLAQDPPVEQAVNNHDEPRDPTPLPQPTPRVYDREVQTGLDCLVKSEVSSPILNVERTPFEESPFFFTFHDQDNSSEKACLENRSRPSLKWPAFHDIPVDTEMDSIPQPLPTQNKGEDHQVASLNAVENIPSNPTPIDATRLSKSADESRELTLQPASPLQIIEHKQEEDKCEELPVVSPPQNALAWPPNPMNSRSNASPRPSAASSIPDLENSRPAYDHYAPNSQTIRTSQSPHFEDGRKRKPIRDSGNRPRANFFEDRRRPAEFSYQGRAHGSPPRQFGPPTKVMGHYDNDKVYNRERVMDYEPLIPRDRYDVQLPMHKSFRSTSRELESRYFVVQSPNDATLSLGFKQSVWATAESTALRLSKAMEVSRVVLIFTIQKSDIFYGYAEMLCLPGKAESPGYYRDVDWLKTGSFGLRWIVANAQVPTTELQRFRANQSFLDIRDGADIELEYNIGIEVCRSIYAKSDRAARRR</sequence>
<feature type="region of interest" description="Disordered" evidence="1">
    <location>
        <begin position="448"/>
        <end position="610"/>
    </location>
</feature>
<proteinExistence type="predicted"/>
<dbReference type="EMBL" id="LXFE01000460">
    <property type="protein sequence ID" value="OLL25276.1"/>
    <property type="molecule type" value="Genomic_DNA"/>
</dbReference>